<dbReference type="GO" id="GO:0008528">
    <property type="term" value="F:G protein-coupled peptide receptor activity"/>
    <property type="evidence" value="ECO:0007669"/>
    <property type="project" value="TreeGrafter"/>
</dbReference>
<dbReference type="PRINTS" id="PR00249">
    <property type="entry name" value="GPCRSECRETIN"/>
</dbReference>
<dbReference type="PANTHER" id="PTHR45620">
    <property type="entry name" value="PDF RECEPTOR-LIKE PROTEIN-RELATED"/>
    <property type="match status" value="1"/>
</dbReference>
<dbReference type="AlphaFoldDB" id="A0A9P0TUS2"/>
<dbReference type="InterPro" id="IPR050332">
    <property type="entry name" value="GPCR_2"/>
</dbReference>
<evidence type="ECO:0000256" key="4">
    <source>
        <dbReference type="ARBA" id="ARBA00023136"/>
    </source>
</evidence>
<dbReference type="EMBL" id="CALOZG010000087">
    <property type="protein sequence ID" value="CAH4038416.1"/>
    <property type="molecule type" value="Genomic_DNA"/>
</dbReference>
<reference evidence="7" key="1">
    <citation type="submission" date="2022-05" db="EMBL/GenBank/DDBJ databases">
        <authorList>
            <person name="Okamura Y."/>
        </authorList>
    </citation>
    <scope>NUCLEOTIDE SEQUENCE</scope>
</reference>
<dbReference type="GO" id="GO:0007166">
    <property type="term" value="P:cell surface receptor signaling pathway"/>
    <property type="evidence" value="ECO:0007669"/>
    <property type="project" value="InterPro"/>
</dbReference>
<dbReference type="Proteomes" id="UP001152562">
    <property type="component" value="Unassembled WGS sequence"/>
</dbReference>
<keyword evidence="4 5" id="KW-0472">Membrane</keyword>
<dbReference type="PANTHER" id="PTHR45620:SF32">
    <property type="entry name" value="DIURETIC HORMONE 31 RECEPTOR, ISOFORM C"/>
    <property type="match status" value="1"/>
</dbReference>
<gene>
    <name evidence="7" type="ORF">PIBRA_LOCUS13978</name>
</gene>
<comment type="subcellular location">
    <subcellularLocation>
        <location evidence="1">Membrane</location>
        <topology evidence="1">Multi-pass membrane protein</topology>
    </subcellularLocation>
</comment>
<protein>
    <recommendedName>
        <fullName evidence="6">G-protein coupled receptors family 2 profile 2 domain-containing protein</fullName>
    </recommendedName>
</protein>
<feature type="domain" description="G-protein coupled receptors family 2 profile 2" evidence="6">
    <location>
        <begin position="31"/>
        <end position="138"/>
    </location>
</feature>
<keyword evidence="2 5" id="KW-0812">Transmembrane</keyword>
<dbReference type="PROSITE" id="PS50261">
    <property type="entry name" value="G_PROTEIN_RECEP_F2_4"/>
    <property type="match status" value="1"/>
</dbReference>
<evidence type="ECO:0000256" key="2">
    <source>
        <dbReference type="ARBA" id="ARBA00022692"/>
    </source>
</evidence>
<dbReference type="Pfam" id="PF00002">
    <property type="entry name" value="7tm_2"/>
    <property type="match status" value="1"/>
</dbReference>
<accession>A0A9P0TUS2</accession>
<proteinExistence type="predicted"/>
<keyword evidence="3 5" id="KW-1133">Transmembrane helix</keyword>
<dbReference type="GO" id="GO:0005886">
    <property type="term" value="C:plasma membrane"/>
    <property type="evidence" value="ECO:0007669"/>
    <property type="project" value="TreeGrafter"/>
</dbReference>
<dbReference type="GO" id="GO:0007188">
    <property type="term" value="P:adenylate cyclase-modulating G protein-coupled receptor signaling pathway"/>
    <property type="evidence" value="ECO:0007669"/>
    <property type="project" value="TreeGrafter"/>
</dbReference>
<feature type="transmembrane region" description="Helical" evidence="5">
    <location>
        <begin position="117"/>
        <end position="137"/>
    </location>
</feature>
<dbReference type="InterPro" id="IPR000832">
    <property type="entry name" value="GPCR_2_secretin-like"/>
</dbReference>
<feature type="transmembrane region" description="Helical" evidence="5">
    <location>
        <begin position="86"/>
        <end position="105"/>
    </location>
</feature>
<evidence type="ECO:0000313" key="7">
    <source>
        <dbReference type="EMBL" id="CAH4038416.1"/>
    </source>
</evidence>
<organism evidence="7 8">
    <name type="scientific">Pieris brassicae</name>
    <name type="common">White butterfly</name>
    <name type="synonym">Large white butterfly</name>
    <dbReference type="NCBI Taxonomy" id="7116"/>
    <lineage>
        <taxon>Eukaryota</taxon>
        <taxon>Metazoa</taxon>
        <taxon>Ecdysozoa</taxon>
        <taxon>Arthropoda</taxon>
        <taxon>Hexapoda</taxon>
        <taxon>Insecta</taxon>
        <taxon>Pterygota</taxon>
        <taxon>Neoptera</taxon>
        <taxon>Endopterygota</taxon>
        <taxon>Lepidoptera</taxon>
        <taxon>Glossata</taxon>
        <taxon>Ditrysia</taxon>
        <taxon>Papilionoidea</taxon>
        <taxon>Pieridae</taxon>
        <taxon>Pierinae</taxon>
        <taxon>Pieris</taxon>
    </lineage>
</organism>
<keyword evidence="8" id="KW-1185">Reference proteome</keyword>
<evidence type="ECO:0000313" key="8">
    <source>
        <dbReference type="Proteomes" id="UP001152562"/>
    </source>
</evidence>
<name>A0A9P0TUS2_PIEBR</name>
<dbReference type="SUPFAM" id="SSF81321">
    <property type="entry name" value="Family A G protein-coupled receptor-like"/>
    <property type="match status" value="1"/>
</dbReference>
<feature type="transmembrane region" description="Helical" evidence="5">
    <location>
        <begin position="38"/>
        <end position="65"/>
    </location>
</feature>
<evidence type="ECO:0000259" key="6">
    <source>
        <dbReference type="PROSITE" id="PS50261"/>
    </source>
</evidence>
<comment type="caution">
    <text evidence="7">The sequence shown here is derived from an EMBL/GenBank/DDBJ whole genome shotgun (WGS) entry which is preliminary data.</text>
</comment>
<evidence type="ECO:0000256" key="3">
    <source>
        <dbReference type="ARBA" id="ARBA00022989"/>
    </source>
</evidence>
<sequence>MDLEDSQVATTLRHSTLPWMRGGHCLGDKCCWTADSNAFYIITVFVFGALLISSFLLLNVVCILFQMARRFPRHNRMIAMIKATKAALVLTPLFALHFYLIPMHLSRQNALQTTYQILSAVVVTLQGLSLAITFCFTNQDVIASFRQLFKRRQPENEVNIAMTDMSGAHVPQQVTMLQRDVPI</sequence>
<dbReference type="Gene3D" id="1.20.1070.10">
    <property type="entry name" value="Rhodopsin 7-helix transmembrane proteins"/>
    <property type="match status" value="1"/>
</dbReference>
<evidence type="ECO:0000256" key="1">
    <source>
        <dbReference type="ARBA" id="ARBA00004141"/>
    </source>
</evidence>
<evidence type="ECO:0000256" key="5">
    <source>
        <dbReference type="SAM" id="Phobius"/>
    </source>
</evidence>
<dbReference type="InterPro" id="IPR017981">
    <property type="entry name" value="GPCR_2-like_7TM"/>
</dbReference>